<dbReference type="Proteomes" id="UP000010471">
    <property type="component" value="Chromosome"/>
</dbReference>
<dbReference type="PIRSF" id="PIRSF007398">
    <property type="entry name" value="Sll0148_caspase"/>
    <property type="match status" value="1"/>
</dbReference>
<dbReference type="PANTHER" id="PTHR48104">
    <property type="entry name" value="METACASPASE-4"/>
    <property type="match status" value="1"/>
</dbReference>
<dbReference type="AlphaFoldDB" id="K9WHQ3"/>
<feature type="compositionally biased region" description="Polar residues" evidence="1">
    <location>
        <begin position="711"/>
        <end position="729"/>
    </location>
</feature>
<sequence length="742" mass="80437">MPRIKRRHFLQSTASLLATLGLSQLDLQRAGDRYGRALAQGTPRKLALLVGINEYPETGEYSALRGCITDVDLQRHLLISRFGFNPKNILTLTDKQATRQGILTAFEEHLIKQAQPGDVVVYHFSGHGSQVRDPDCDAPNCLNSTFVPVDSVAATGTRGSGDVVQDIMGHTLFLLMYALKTENVTAVLDSCHSGGGTRGNLQVRSLRGGDQLQIANTEREYQQRLLSMVNLAPDEFKRLRRQGVAKGVVIASTKPEQVAADAAFNDIYAGAFTYIMTQYLWQQTRSETLGSVVVNVARSTKKASFTGQDPLAEVKPNSDYKQRNVYFVEQQTPPAEAVILGVEGDLAQLWLGGVNPKSLQAFEQGTIFSIIDSQGNPQGQVVLESRQAETLIGRGKLLGKAQPGAFLQEQVRGVANDVTLCIGIDPSLGNDATAAKQALQSIRRIEAIPLQQKEVHYIFGRMTDAYSRQLQQQRVTKLPPVGSVGLFTPGLELIPDSFGAADESVSAATNRLQAKFKSLLAAHLVKLILNSDSSRLNVTAVMNREDQKEVLATAFTVRGSVGQASFPNRPTQPLPADASKLPLGTRVQFRINNKESRDLYLSILVIDPTGEISVIFPNQWSATDDVMRVKAGQTIQIPDPSKGDSFALVAQEPKGVAEALIIASATPMSKALQGLREVATRGGNTRGFLTPNEPTEVIGSFLDDIDRGTRGSRSSNTAQPSQGVKSVDTSQMAAMSITFEVI</sequence>
<protein>
    <submittedName>
        <fullName evidence="4">Caspase domain-containing protein</fullName>
    </submittedName>
</protein>
<dbReference type="eggNOG" id="COG4249">
    <property type="taxonomic scope" value="Bacteria"/>
</dbReference>
<dbReference type="EMBL" id="CP003630">
    <property type="protein sequence ID" value="AFZ19309.1"/>
    <property type="molecule type" value="Genomic_DNA"/>
</dbReference>
<dbReference type="InterPro" id="IPR029030">
    <property type="entry name" value="Caspase-like_dom_sf"/>
</dbReference>
<dbReference type="GO" id="GO:0006508">
    <property type="term" value="P:proteolysis"/>
    <property type="evidence" value="ECO:0007669"/>
    <property type="project" value="InterPro"/>
</dbReference>
<evidence type="ECO:0000256" key="1">
    <source>
        <dbReference type="SAM" id="MobiDB-lite"/>
    </source>
</evidence>
<keyword evidence="5" id="KW-1185">Reference proteome</keyword>
<dbReference type="Pfam" id="PF14326">
    <property type="entry name" value="DUF4384"/>
    <property type="match status" value="1"/>
</dbReference>
<dbReference type="Pfam" id="PF00656">
    <property type="entry name" value="Peptidase_C14"/>
    <property type="match status" value="1"/>
</dbReference>
<dbReference type="GO" id="GO:0004197">
    <property type="term" value="F:cysteine-type endopeptidase activity"/>
    <property type="evidence" value="ECO:0007669"/>
    <property type="project" value="InterPro"/>
</dbReference>
<dbReference type="STRING" id="1173027.Mic7113_3585"/>
<evidence type="ECO:0000259" key="2">
    <source>
        <dbReference type="Pfam" id="PF00656"/>
    </source>
</evidence>
<feature type="domain" description="DUF4384" evidence="3">
    <location>
        <begin position="582"/>
        <end position="667"/>
    </location>
</feature>
<dbReference type="HOGENOM" id="CLU_023909_0_0_3"/>
<evidence type="ECO:0000313" key="4">
    <source>
        <dbReference type="EMBL" id="AFZ19309.1"/>
    </source>
</evidence>
<dbReference type="InterPro" id="IPR050452">
    <property type="entry name" value="Metacaspase"/>
</dbReference>
<feature type="region of interest" description="Disordered" evidence="1">
    <location>
        <begin position="704"/>
        <end position="729"/>
    </location>
</feature>
<evidence type="ECO:0000313" key="5">
    <source>
        <dbReference type="Proteomes" id="UP000010471"/>
    </source>
</evidence>
<name>K9WHQ3_9CYAN</name>
<dbReference type="RefSeq" id="WP_015183451.1">
    <property type="nucleotide sequence ID" value="NC_019738.1"/>
</dbReference>
<dbReference type="PATRIC" id="fig|1173027.3.peg.3943"/>
<dbReference type="InterPro" id="IPR025493">
    <property type="entry name" value="DUF4384"/>
</dbReference>
<dbReference type="KEGG" id="mic:Mic7113_3585"/>
<organism evidence="4 5">
    <name type="scientific">Allocoleopsis franciscana PCC 7113</name>
    <dbReference type="NCBI Taxonomy" id="1173027"/>
    <lineage>
        <taxon>Bacteria</taxon>
        <taxon>Bacillati</taxon>
        <taxon>Cyanobacteriota</taxon>
        <taxon>Cyanophyceae</taxon>
        <taxon>Coleofasciculales</taxon>
        <taxon>Coleofasciculaceae</taxon>
        <taxon>Allocoleopsis</taxon>
        <taxon>Allocoleopsis franciscana</taxon>
    </lineage>
</organism>
<reference evidence="4 5" key="1">
    <citation type="submission" date="2012-06" db="EMBL/GenBank/DDBJ databases">
        <title>Finished chromosome of genome of Microcoleus sp. PCC 7113.</title>
        <authorList>
            <consortium name="US DOE Joint Genome Institute"/>
            <person name="Gugger M."/>
            <person name="Coursin T."/>
            <person name="Rippka R."/>
            <person name="Tandeau De Marsac N."/>
            <person name="Huntemann M."/>
            <person name="Wei C.-L."/>
            <person name="Han J."/>
            <person name="Detter J.C."/>
            <person name="Han C."/>
            <person name="Tapia R."/>
            <person name="Chen A."/>
            <person name="Kyrpides N."/>
            <person name="Mavromatis K."/>
            <person name="Markowitz V."/>
            <person name="Szeto E."/>
            <person name="Ivanova N."/>
            <person name="Pagani I."/>
            <person name="Pati A."/>
            <person name="Goodwin L."/>
            <person name="Nordberg H.P."/>
            <person name="Cantor M.N."/>
            <person name="Hua S.X."/>
            <person name="Woyke T."/>
            <person name="Kerfeld C.A."/>
        </authorList>
    </citation>
    <scope>NUCLEOTIDE SEQUENCE [LARGE SCALE GENOMIC DNA]</scope>
    <source>
        <strain evidence="4 5">PCC 7113</strain>
    </source>
</reference>
<evidence type="ECO:0000259" key="3">
    <source>
        <dbReference type="Pfam" id="PF14326"/>
    </source>
</evidence>
<dbReference type="InterPro" id="IPR011600">
    <property type="entry name" value="Pept_C14_caspase"/>
</dbReference>
<dbReference type="InterPro" id="IPR011189">
    <property type="entry name" value="UCP_caspase_lke"/>
</dbReference>
<accession>K9WHQ3</accession>
<dbReference type="GO" id="GO:0005737">
    <property type="term" value="C:cytoplasm"/>
    <property type="evidence" value="ECO:0007669"/>
    <property type="project" value="TreeGrafter"/>
</dbReference>
<feature type="domain" description="Peptidase C14 caspase" evidence="2">
    <location>
        <begin position="44"/>
        <end position="319"/>
    </location>
</feature>
<gene>
    <name evidence="4" type="ORF">Mic7113_3585</name>
</gene>
<dbReference type="OrthoDB" id="505527at2"/>
<dbReference type="PANTHER" id="PTHR48104:SF30">
    <property type="entry name" value="METACASPASE-1"/>
    <property type="match status" value="1"/>
</dbReference>
<dbReference type="InterPro" id="IPR006311">
    <property type="entry name" value="TAT_signal"/>
</dbReference>
<dbReference type="Gene3D" id="3.40.50.1460">
    <property type="match status" value="1"/>
</dbReference>
<dbReference type="SUPFAM" id="SSF52129">
    <property type="entry name" value="Caspase-like"/>
    <property type="match status" value="1"/>
</dbReference>
<proteinExistence type="predicted"/>
<dbReference type="PROSITE" id="PS51318">
    <property type="entry name" value="TAT"/>
    <property type="match status" value="1"/>
</dbReference>